<evidence type="ECO:0000256" key="2">
    <source>
        <dbReference type="ARBA" id="ARBA00022801"/>
    </source>
</evidence>
<gene>
    <name evidence="4" type="ORF">FIBSPDRAFT_862567</name>
</gene>
<dbReference type="GO" id="GO:0008233">
    <property type="term" value="F:peptidase activity"/>
    <property type="evidence" value="ECO:0007669"/>
    <property type="project" value="InterPro"/>
</dbReference>
<dbReference type="EMBL" id="KV417562">
    <property type="protein sequence ID" value="KZP19640.1"/>
    <property type="molecule type" value="Genomic_DNA"/>
</dbReference>
<comment type="similarity">
    <text evidence="1">Belongs to the peptidase S33 family.</text>
</comment>
<proteinExistence type="inferred from homology"/>
<accession>A0A166IBE6</accession>
<dbReference type="Pfam" id="PF00561">
    <property type="entry name" value="Abhydrolase_1"/>
    <property type="match status" value="1"/>
</dbReference>
<evidence type="ECO:0000313" key="4">
    <source>
        <dbReference type="EMBL" id="KZP19640.1"/>
    </source>
</evidence>
<evidence type="ECO:0000259" key="3">
    <source>
        <dbReference type="Pfam" id="PF00561"/>
    </source>
</evidence>
<dbReference type="GO" id="GO:0006508">
    <property type="term" value="P:proteolysis"/>
    <property type="evidence" value="ECO:0007669"/>
    <property type="project" value="InterPro"/>
</dbReference>
<reference evidence="4 5" key="1">
    <citation type="journal article" date="2016" name="Mol. Biol. Evol.">
        <title>Comparative Genomics of Early-Diverging Mushroom-Forming Fungi Provides Insights into the Origins of Lignocellulose Decay Capabilities.</title>
        <authorList>
            <person name="Nagy L.G."/>
            <person name="Riley R."/>
            <person name="Tritt A."/>
            <person name="Adam C."/>
            <person name="Daum C."/>
            <person name="Floudas D."/>
            <person name="Sun H."/>
            <person name="Yadav J.S."/>
            <person name="Pangilinan J."/>
            <person name="Larsson K.H."/>
            <person name="Matsuura K."/>
            <person name="Barry K."/>
            <person name="Labutti K."/>
            <person name="Kuo R."/>
            <person name="Ohm R.A."/>
            <person name="Bhattacharya S.S."/>
            <person name="Shirouzu T."/>
            <person name="Yoshinaga Y."/>
            <person name="Martin F.M."/>
            <person name="Grigoriev I.V."/>
            <person name="Hibbett D.S."/>
        </authorList>
    </citation>
    <scope>NUCLEOTIDE SEQUENCE [LARGE SCALE GENOMIC DNA]</scope>
    <source>
        <strain evidence="4 5">CBS 109695</strain>
    </source>
</reference>
<dbReference type="PANTHER" id="PTHR43248:SF2">
    <property type="entry name" value="PROLYL AMINOPEPTIDASE"/>
    <property type="match status" value="1"/>
</dbReference>
<dbReference type="AlphaFoldDB" id="A0A166IBE6"/>
<dbReference type="InterPro" id="IPR051601">
    <property type="entry name" value="Serine_prot/Carboxylest_S33"/>
</dbReference>
<dbReference type="PANTHER" id="PTHR43248">
    <property type="entry name" value="2-SUCCINYL-6-HYDROXY-2,4-CYCLOHEXADIENE-1-CARBOXYLATE SYNTHASE"/>
    <property type="match status" value="1"/>
</dbReference>
<dbReference type="OrthoDB" id="1898734at2759"/>
<keyword evidence="2" id="KW-0378">Hydrolase</keyword>
<dbReference type="Proteomes" id="UP000076532">
    <property type="component" value="Unassembled WGS sequence"/>
</dbReference>
<dbReference type="Gene3D" id="3.40.50.1820">
    <property type="entry name" value="alpha/beta hydrolase"/>
    <property type="match status" value="1"/>
</dbReference>
<dbReference type="InterPro" id="IPR029058">
    <property type="entry name" value="AB_hydrolase_fold"/>
</dbReference>
<dbReference type="InterPro" id="IPR000073">
    <property type="entry name" value="AB_hydrolase_1"/>
</dbReference>
<dbReference type="PRINTS" id="PR00793">
    <property type="entry name" value="PROAMNOPTASE"/>
</dbReference>
<feature type="domain" description="AB hydrolase-1" evidence="3">
    <location>
        <begin position="58"/>
        <end position="215"/>
    </location>
</feature>
<keyword evidence="5" id="KW-1185">Reference proteome</keyword>
<dbReference type="SUPFAM" id="SSF53474">
    <property type="entry name" value="alpha/beta-Hydrolases"/>
    <property type="match status" value="1"/>
</dbReference>
<name>A0A166IBE6_9AGAM</name>
<sequence>MALETYVNSGGIKVIERFFDLPLDYAKPDGRKIRVFARNLVPTEKAKTPEEEAKLPYLLYLQGGPGFEVELKGSGGFAGEFHEKGYQTLWLDQRGTGLSTPITPDVLAELSSDAEKAEYFKHFRADSIVKDCEAIRKVLLGDKEKPEDRKWTILGQSFGGFCALTYLSFYSEGVKEVFTAGGLAPLVDSPDVVYAALIQRVAKRNRIYYQKYPQDIARIRQIVEYLDSNEVTLPNGGRLSINRWQALGFNFGFHGGIDRIHQLVLRASNDLELFKRIAYKTLKQIQDQHDFDENPIYAILHEPAYCQGKAPNWSASRVVKDNSQFHWAHVKHVNDVEPLYFTGEMVFPEMFDDFVHLRPLKGTAELLAQDATWGPLYDLDQLAKNEVKVSAATYYEDMYVDFDLAQDTARKVRNTEQYITNRLFHNGISMDPKDVVKQFFQLSKREYD</sequence>
<organism evidence="4 5">
    <name type="scientific">Athelia psychrophila</name>
    <dbReference type="NCBI Taxonomy" id="1759441"/>
    <lineage>
        <taxon>Eukaryota</taxon>
        <taxon>Fungi</taxon>
        <taxon>Dikarya</taxon>
        <taxon>Basidiomycota</taxon>
        <taxon>Agaricomycotina</taxon>
        <taxon>Agaricomycetes</taxon>
        <taxon>Agaricomycetidae</taxon>
        <taxon>Atheliales</taxon>
        <taxon>Atheliaceae</taxon>
        <taxon>Athelia</taxon>
    </lineage>
</organism>
<evidence type="ECO:0000256" key="1">
    <source>
        <dbReference type="ARBA" id="ARBA00010088"/>
    </source>
</evidence>
<dbReference type="STRING" id="436010.A0A166IBE6"/>
<evidence type="ECO:0000313" key="5">
    <source>
        <dbReference type="Proteomes" id="UP000076532"/>
    </source>
</evidence>
<dbReference type="InterPro" id="IPR002410">
    <property type="entry name" value="Peptidase_S33"/>
</dbReference>
<protein>
    <submittedName>
        <fullName evidence="4">Alpha/beta-hydrolase</fullName>
    </submittedName>
</protein>